<protein>
    <recommendedName>
        <fullName evidence="3">DUF503 domain-containing protein</fullName>
    </recommendedName>
</protein>
<dbReference type="Gene3D" id="3.30.70.1120">
    <property type="entry name" value="TT1725-like"/>
    <property type="match status" value="1"/>
</dbReference>
<dbReference type="InterPro" id="IPR007546">
    <property type="entry name" value="DUF503"/>
</dbReference>
<evidence type="ECO:0000313" key="2">
    <source>
        <dbReference type="Proteomes" id="UP000538666"/>
    </source>
</evidence>
<sequence>MPVAAMTIELRIEHAQSLKDRRQVVRSLKEKLGYGFNISVAELDEAVTWRSATIGIAAISGSRDYLTGQMQQVEAAVNRIANDLGAIVADAWWDFLEDA</sequence>
<dbReference type="OrthoDB" id="9809023at2"/>
<dbReference type="Proteomes" id="UP000538666">
    <property type="component" value="Unassembled WGS sequence"/>
</dbReference>
<dbReference type="PANTHER" id="PTHR36441">
    <property type="entry name" value="HYPOTHETICAL CYTOSOLIC PROTEIN"/>
    <property type="match status" value="1"/>
</dbReference>
<dbReference type="InterPro" id="IPR036746">
    <property type="entry name" value="TT1725-like_sf"/>
</dbReference>
<name>A0A841JT96_9BACT</name>
<dbReference type="PANTHER" id="PTHR36441:SF1">
    <property type="entry name" value="DUF503 DOMAIN-CONTAINING PROTEIN"/>
    <property type="match status" value="1"/>
</dbReference>
<reference evidence="1 2" key="1">
    <citation type="submission" date="2020-08" db="EMBL/GenBank/DDBJ databases">
        <title>Genomic Encyclopedia of Type Strains, Phase IV (KMG-IV): sequencing the most valuable type-strain genomes for metagenomic binning, comparative biology and taxonomic classification.</title>
        <authorList>
            <person name="Goeker M."/>
        </authorList>
    </citation>
    <scope>NUCLEOTIDE SEQUENCE [LARGE SCALE GENOMIC DNA]</scope>
    <source>
        <strain evidence="1 2">DSM 103733</strain>
    </source>
</reference>
<gene>
    <name evidence="1" type="ORF">HNQ77_002588</name>
</gene>
<dbReference type="RefSeq" id="WP_050059773.1">
    <property type="nucleotide sequence ID" value="NZ_JACHEK010000005.1"/>
</dbReference>
<keyword evidence="2" id="KW-1185">Reference proteome</keyword>
<evidence type="ECO:0008006" key="3">
    <source>
        <dbReference type="Google" id="ProtNLM"/>
    </source>
</evidence>
<proteinExistence type="predicted"/>
<dbReference type="AlphaFoldDB" id="A0A841JT96"/>
<evidence type="ECO:0000313" key="1">
    <source>
        <dbReference type="EMBL" id="MBB6144632.1"/>
    </source>
</evidence>
<dbReference type="Pfam" id="PF04456">
    <property type="entry name" value="DUF503"/>
    <property type="match status" value="1"/>
</dbReference>
<accession>A0A841JT96</accession>
<dbReference type="EMBL" id="JACHEK010000005">
    <property type="protein sequence ID" value="MBB6144632.1"/>
    <property type="molecule type" value="Genomic_DNA"/>
</dbReference>
<dbReference type="SUPFAM" id="SSF103007">
    <property type="entry name" value="Hypothetical protein TT1725"/>
    <property type="match status" value="1"/>
</dbReference>
<organism evidence="1 2">
    <name type="scientific">Silvibacterium bohemicum</name>
    <dbReference type="NCBI Taxonomy" id="1577686"/>
    <lineage>
        <taxon>Bacteria</taxon>
        <taxon>Pseudomonadati</taxon>
        <taxon>Acidobacteriota</taxon>
        <taxon>Terriglobia</taxon>
        <taxon>Terriglobales</taxon>
        <taxon>Acidobacteriaceae</taxon>
        <taxon>Silvibacterium</taxon>
    </lineage>
</organism>
<comment type="caution">
    <text evidence="1">The sequence shown here is derived from an EMBL/GenBank/DDBJ whole genome shotgun (WGS) entry which is preliminary data.</text>
</comment>